<proteinExistence type="predicted"/>
<organism evidence="1 2">
    <name type="scientific">Lactarius akahatsu</name>
    <dbReference type="NCBI Taxonomy" id="416441"/>
    <lineage>
        <taxon>Eukaryota</taxon>
        <taxon>Fungi</taxon>
        <taxon>Dikarya</taxon>
        <taxon>Basidiomycota</taxon>
        <taxon>Agaricomycotina</taxon>
        <taxon>Agaricomycetes</taxon>
        <taxon>Russulales</taxon>
        <taxon>Russulaceae</taxon>
        <taxon>Lactarius</taxon>
    </lineage>
</organism>
<name>A0AAD4QG91_9AGAM</name>
<evidence type="ECO:0000313" key="2">
    <source>
        <dbReference type="Proteomes" id="UP001201163"/>
    </source>
</evidence>
<evidence type="ECO:0008006" key="3">
    <source>
        <dbReference type="Google" id="ProtNLM"/>
    </source>
</evidence>
<accession>A0AAD4QG91</accession>
<protein>
    <recommendedName>
        <fullName evidence="3">F-box domain-containing protein</fullName>
    </recommendedName>
</protein>
<gene>
    <name evidence="1" type="ORF">EDB92DRAFT_1535458</name>
</gene>
<dbReference type="Proteomes" id="UP001201163">
    <property type="component" value="Unassembled WGS sequence"/>
</dbReference>
<dbReference type="InterPro" id="IPR036047">
    <property type="entry name" value="F-box-like_dom_sf"/>
</dbReference>
<comment type="caution">
    <text evidence="1">The sequence shown here is derived from an EMBL/GenBank/DDBJ whole genome shotgun (WGS) entry which is preliminary data.</text>
</comment>
<keyword evidence="2" id="KW-1185">Reference proteome</keyword>
<reference evidence="1" key="1">
    <citation type="submission" date="2022-01" db="EMBL/GenBank/DDBJ databases">
        <title>Comparative genomics reveals a dynamic genome evolution in the ectomycorrhizal milk-cap (Lactarius) mushrooms.</title>
        <authorList>
            <consortium name="DOE Joint Genome Institute"/>
            <person name="Lebreton A."/>
            <person name="Tang N."/>
            <person name="Kuo A."/>
            <person name="LaButti K."/>
            <person name="Drula E."/>
            <person name="Barry K."/>
            <person name="Clum A."/>
            <person name="Lipzen A."/>
            <person name="Mousain D."/>
            <person name="Ng V."/>
            <person name="Wang R."/>
            <person name="Wang X."/>
            <person name="Dai Y."/>
            <person name="Henrissat B."/>
            <person name="Grigoriev I.V."/>
            <person name="Guerin-Laguette A."/>
            <person name="Yu F."/>
            <person name="Martin F.M."/>
        </authorList>
    </citation>
    <scope>NUCLEOTIDE SEQUENCE</scope>
    <source>
        <strain evidence="1">QP</strain>
    </source>
</reference>
<evidence type="ECO:0000313" key="1">
    <source>
        <dbReference type="EMBL" id="KAH8996850.1"/>
    </source>
</evidence>
<sequence>MYLHWAAPFILPEVHLMHSPTSLNGYALVQYVSPPQPVTAPSEYPTRVTIGKLSDEVLLNIFRYYLDASPRFWPRLVHICRKWRHIVFASQRVLHLRLFCTHGTPILKTLGFWPALPIVVEYGGSLELDPPAPEDEVNIMAALKQSDSVVSISLTITSSLLERLFAIEKPFSELENLVLLSQNNEQLILPDAFQWGPRLRRLHSTRIAFPSLLQLLYSSRNLVDLQLHDVLNPLDFFPKVLTNALSGMAQLRSLSLHFLPTAYYHAPPLPPGERVVLPDLIRLNFRGIANYLEGLVARIDVPRLMDIEFTVFDGPIFDLSKLIEPTDSPVFDLPTLSGFTGEPFFDLPTLSDFTFFDLSSSRLSEFTGEPIFSVPNLSNLTGAGERIFNPPRPSEFNGEPIFGPPKLSGVTDEPIFDLPKVSEFIDRIEMPKSHRRAHILSSESVISISLTWPGVPTHLELHLLCEPLRVQLSSMAHICTQSSALLSNVEDLCISAMRPSSWEDTGGAHNIVLSLNLSRKRRETLLPSLYKLYLPPPGSRHAPLSEALVSFAASRQLSGHPIGVEYGQPCHISELRGTGTTTFFSASDD</sequence>
<dbReference type="Gene3D" id="1.20.1280.50">
    <property type="match status" value="1"/>
</dbReference>
<dbReference type="SUPFAM" id="SSF81383">
    <property type="entry name" value="F-box domain"/>
    <property type="match status" value="1"/>
</dbReference>
<dbReference type="AlphaFoldDB" id="A0AAD4QG91"/>
<dbReference type="EMBL" id="JAKELL010000008">
    <property type="protein sequence ID" value="KAH8996850.1"/>
    <property type="molecule type" value="Genomic_DNA"/>
</dbReference>